<feature type="transmembrane region" description="Helical" evidence="7">
    <location>
        <begin position="102"/>
        <end position="125"/>
    </location>
</feature>
<sequence>MAGSAPASLWSRKLDLLYFVFFVIHLPIIFLIDAAPLLPSFLQTDFSRQLREFYVNTYNDKFFEQPAPVWFVVFITMEIWYHAPLSIWAIGALLRDDPMVPVHLLVFGVQSFVTSLPCLAEVWSWTDRTVVEKQDLTMLYSPYVALGAFMALDMVFRLRARLITQKSKSE</sequence>
<dbReference type="AlphaFoldDB" id="A0A7R7VUM6"/>
<evidence type="ECO:0000256" key="4">
    <source>
        <dbReference type="ARBA" id="ARBA00022824"/>
    </source>
</evidence>
<evidence type="ECO:0000256" key="6">
    <source>
        <dbReference type="ARBA" id="ARBA00023136"/>
    </source>
</evidence>
<evidence type="ECO:0000256" key="3">
    <source>
        <dbReference type="ARBA" id="ARBA00022692"/>
    </source>
</evidence>
<comment type="subcellular location">
    <subcellularLocation>
        <location evidence="1">Endoplasmic reticulum membrane</location>
        <topology evidence="1">Multi-pass membrane protein</topology>
    </subcellularLocation>
</comment>
<keyword evidence="4 7" id="KW-0256">Endoplasmic reticulum</keyword>
<keyword evidence="5 7" id="KW-1133">Transmembrane helix</keyword>
<dbReference type="InterPro" id="IPR016964">
    <property type="entry name" value="Sigma2_recept"/>
</dbReference>
<evidence type="ECO:0000256" key="5">
    <source>
        <dbReference type="ARBA" id="ARBA00022989"/>
    </source>
</evidence>
<dbReference type="KEGG" id="ache:ACHE_61008S"/>
<evidence type="ECO:0000313" key="9">
    <source>
        <dbReference type="EMBL" id="BCR91122.1"/>
    </source>
</evidence>
<dbReference type="RefSeq" id="XP_043139644.1">
    <property type="nucleotide sequence ID" value="XM_043282246.1"/>
</dbReference>
<evidence type="ECO:0000259" key="8">
    <source>
        <dbReference type="PROSITE" id="PS51751"/>
    </source>
</evidence>
<dbReference type="GeneID" id="66985480"/>
<dbReference type="PROSITE" id="PS51751">
    <property type="entry name" value="EXPERA"/>
    <property type="match status" value="1"/>
</dbReference>
<gene>
    <name evidence="9" type="ORF">ACHE_61008S</name>
</gene>
<keyword evidence="6 7" id="KW-0472">Membrane</keyword>
<dbReference type="PIRSF" id="PIRSF031032">
    <property type="entry name" value="TMP_97_prd"/>
    <property type="match status" value="1"/>
</dbReference>
<evidence type="ECO:0000256" key="1">
    <source>
        <dbReference type="ARBA" id="ARBA00004477"/>
    </source>
</evidence>
<feature type="transmembrane region" description="Helical" evidence="7">
    <location>
        <begin position="16"/>
        <end position="38"/>
    </location>
</feature>
<reference evidence="9" key="1">
    <citation type="submission" date="2021-01" db="EMBL/GenBank/DDBJ databases">
        <authorList>
            <consortium name="Aspergillus chevalieri M1 genome sequencing consortium"/>
            <person name="Kazuki M."/>
            <person name="Futagami T."/>
        </authorList>
    </citation>
    <scope>NUCLEOTIDE SEQUENCE</scope>
    <source>
        <strain evidence="9">M1</strain>
    </source>
</reference>
<accession>A0A7R7VUM6</accession>
<evidence type="ECO:0000256" key="7">
    <source>
        <dbReference type="PIRNR" id="PIRNR031032"/>
    </source>
</evidence>
<dbReference type="PANTHER" id="PTHR31204">
    <property type="entry name" value="SIGMA INTRACELLULAR RECEPTOR 2"/>
    <property type="match status" value="1"/>
</dbReference>
<reference evidence="9" key="2">
    <citation type="submission" date="2021-02" db="EMBL/GenBank/DDBJ databases">
        <title>Aspergillus chevalieri M1 genome sequence.</title>
        <authorList>
            <person name="Kadooka C."/>
            <person name="Mori K."/>
            <person name="Futagami T."/>
        </authorList>
    </citation>
    <scope>NUCLEOTIDE SEQUENCE</scope>
    <source>
        <strain evidence="9">M1</strain>
    </source>
</reference>
<dbReference type="InterPro" id="IPR033118">
    <property type="entry name" value="EXPERA"/>
</dbReference>
<dbReference type="InterPro" id="IPR051987">
    <property type="entry name" value="Sigma-2_receptor-like"/>
</dbReference>
<organism evidence="9 10">
    <name type="scientific">Aspergillus chevalieri</name>
    <name type="common">Eurotium chevalieri</name>
    <dbReference type="NCBI Taxonomy" id="182096"/>
    <lineage>
        <taxon>Eukaryota</taxon>
        <taxon>Fungi</taxon>
        <taxon>Dikarya</taxon>
        <taxon>Ascomycota</taxon>
        <taxon>Pezizomycotina</taxon>
        <taxon>Eurotiomycetes</taxon>
        <taxon>Eurotiomycetidae</taxon>
        <taxon>Eurotiales</taxon>
        <taxon>Aspergillaceae</taxon>
        <taxon>Aspergillus</taxon>
        <taxon>Aspergillus subgen. Aspergillus</taxon>
    </lineage>
</organism>
<evidence type="ECO:0000313" key="10">
    <source>
        <dbReference type="Proteomes" id="UP000637239"/>
    </source>
</evidence>
<dbReference type="EMBL" id="AP024421">
    <property type="protein sequence ID" value="BCR91122.1"/>
    <property type="molecule type" value="Genomic_DNA"/>
</dbReference>
<protein>
    <recommendedName>
        <fullName evidence="7">Efficient mitochondria targeting-associated protein 19</fullName>
    </recommendedName>
</protein>
<dbReference type="GO" id="GO:0005789">
    <property type="term" value="C:endoplasmic reticulum membrane"/>
    <property type="evidence" value="ECO:0007669"/>
    <property type="project" value="UniProtKB-SubCell"/>
</dbReference>
<comment type="similarity">
    <text evidence="2">Belongs to the TMEM97/sigma-2 receptor family.</text>
</comment>
<feature type="transmembrane region" description="Helical" evidence="7">
    <location>
        <begin position="137"/>
        <end position="156"/>
    </location>
</feature>
<dbReference type="Pfam" id="PF05241">
    <property type="entry name" value="EBP"/>
    <property type="match status" value="1"/>
</dbReference>
<keyword evidence="10" id="KW-1185">Reference proteome</keyword>
<dbReference type="Proteomes" id="UP000637239">
    <property type="component" value="Chromosome 6"/>
</dbReference>
<name>A0A7R7VUM6_ASPCH</name>
<feature type="domain" description="EXPERA" evidence="8">
    <location>
        <begin position="14"/>
        <end position="151"/>
    </location>
</feature>
<evidence type="ECO:0000256" key="2">
    <source>
        <dbReference type="ARBA" id="ARBA00009096"/>
    </source>
</evidence>
<keyword evidence="3 7" id="KW-0812">Transmembrane</keyword>
<dbReference type="PANTHER" id="PTHR31204:SF1">
    <property type="entry name" value="SIGMA INTRACELLULAR RECEPTOR 2"/>
    <property type="match status" value="1"/>
</dbReference>
<feature type="transmembrane region" description="Helical" evidence="7">
    <location>
        <begin position="69"/>
        <end position="90"/>
    </location>
</feature>
<proteinExistence type="inferred from homology"/>